<keyword evidence="5" id="KW-1185">Reference proteome</keyword>
<keyword evidence="1" id="KW-0677">Repeat</keyword>
<dbReference type="InterPro" id="IPR036770">
    <property type="entry name" value="Ankyrin_rpt-contain_sf"/>
</dbReference>
<name>A0A6H5ISD8_9HYME</name>
<dbReference type="Gene3D" id="1.25.40.20">
    <property type="entry name" value="Ankyrin repeat-containing domain"/>
    <property type="match status" value="2"/>
</dbReference>
<dbReference type="Proteomes" id="UP000479190">
    <property type="component" value="Unassembled WGS sequence"/>
</dbReference>
<proteinExistence type="predicted"/>
<dbReference type="SMART" id="SM00248">
    <property type="entry name" value="ANK"/>
    <property type="match status" value="7"/>
</dbReference>
<protein>
    <submittedName>
        <fullName evidence="4">Uncharacterized protein</fullName>
    </submittedName>
</protein>
<dbReference type="PANTHER" id="PTHR24198:SF165">
    <property type="entry name" value="ANKYRIN REPEAT-CONTAINING PROTEIN-RELATED"/>
    <property type="match status" value="1"/>
</dbReference>
<dbReference type="SUPFAM" id="SSF48403">
    <property type="entry name" value="Ankyrin repeat"/>
    <property type="match status" value="2"/>
</dbReference>
<dbReference type="PANTHER" id="PTHR24198">
    <property type="entry name" value="ANKYRIN REPEAT AND PROTEIN KINASE DOMAIN-CONTAINING PROTEIN"/>
    <property type="match status" value="1"/>
</dbReference>
<organism evidence="4 5">
    <name type="scientific">Trichogramma brassicae</name>
    <dbReference type="NCBI Taxonomy" id="86971"/>
    <lineage>
        <taxon>Eukaryota</taxon>
        <taxon>Metazoa</taxon>
        <taxon>Ecdysozoa</taxon>
        <taxon>Arthropoda</taxon>
        <taxon>Hexapoda</taxon>
        <taxon>Insecta</taxon>
        <taxon>Pterygota</taxon>
        <taxon>Neoptera</taxon>
        <taxon>Endopterygota</taxon>
        <taxon>Hymenoptera</taxon>
        <taxon>Apocrita</taxon>
        <taxon>Proctotrupomorpha</taxon>
        <taxon>Chalcidoidea</taxon>
        <taxon>Trichogrammatidae</taxon>
        <taxon>Trichogramma</taxon>
    </lineage>
</organism>
<evidence type="ECO:0000256" key="1">
    <source>
        <dbReference type="ARBA" id="ARBA00022737"/>
    </source>
</evidence>
<feature type="repeat" description="ANK" evidence="3">
    <location>
        <begin position="282"/>
        <end position="314"/>
    </location>
</feature>
<evidence type="ECO:0000313" key="4">
    <source>
        <dbReference type="EMBL" id="CAB0040124.1"/>
    </source>
</evidence>
<accession>A0A6H5ISD8</accession>
<reference evidence="4 5" key="1">
    <citation type="submission" date="2020-02" db="EMBL/GenBank/DDBJ databases">
        <authorList>
            <person name="Ferguson B K."/>
        </authorList>
    </citation>
    <scope>NUCLEOTIDE SEQUENCE [LARGE SCALE GENOMIC DNA]</scope>
</reference>
<dbReference type="EMBL" id="CADCXV010001004">
    <property type="protein sequence ID" value="CAB0040124.1"/>
    <property type="molecule type" value="Genomic_DNA"/>
</dbReference>
<dbReference type="PROSITE" id="PS50297">
    <property type="entry name" value="ANK_REP_REGION"/>
    <property type="match status" value="2"/>
</dbReference>
<gene>
    <name evidence="4" type="ORF">TBRA_LOCUS11855</name>
</gene>
<dbReference type="OrthoDB" id="496981at2759"/>
<evidence type="ECO:0000256" key="2">
    <source>
        <dbReference type="ARBA" id="ARBA00023043"/>
    </source>
</evidence>
<evidence type="ECO:0000313" key="5">
    <source>
        <dbReference type="Proteomes" id="UP000479190"/>
    </source>
</evidence>
<sequence>MVSSRLLSRRRFSSSVVITSASRPVAPGFSMIALFKGLSSIALWSKLMSLDPARSPVQKRYRARECTQRLDNAMFFNGELDSSFLGVGCDQPFHYLRTRQHGQPNLAKLHSLREKLRDWDDAEQQRVRLFRELDGVFGHWVGQLPNLRDFLRPEQIDWLLSRCVADTSATDDSSSDSPGERFVEFVARTGYRDDRPIEVDAAGKPSLSRTTAVHQAAKSDHLPNRDIVVRELFKIYDRFEANYVDRASGLTHFHVACKYGCVVVAWKFLELGQDPDLRSYGSVDPPLHLALAGGHRRLAELLLKRRADPNLTNDRGETPLHVICSKKIECDLAKWFLEINDGLRRQVRLDAIDARGRTALHWAVASIAPNAVDLLLSRGADLARFQFPTERFFDERFSLTDGNLSLRMRLASGALIIVELLKNRGYELKRSEVTAIMTLFRKLRLFEKSTDFAKYRHDSEWAENRAKKIMISSSASLHDLICGPREEAEKRITPKDVFEFARSHSCYLIDRYTEACVARLCETMSRGFFRRWALGPFRKLIHGRLSIECCDLIIANLKNDDLFNIFLAIAMKILNVAAVPTKILILIWKIFIFDLGSDMLRITLAIITIDHRLKKIVQVLSITLTKSLFNKEKKKIHFIWLGTQHGLRVVQSKLTRDQLPDLRDTFRPEEIENILMALVKYDSGFDGEGDRFIEFVARIGCYKDQPQLDEEGKPLLRRTTSVHYQSEDGNQRTVENLFKIYNRFDVNYIDDDEFTHFHVACEFGCVDVVEKFLELGQDPNCLAQTEVAPPLYWSLSSNRKRMIPLLLSRGADPNLPRPCDGSSALHAICKRKVDDDMIEIFFKAIDDTQQTVQIDARDNDNRTHRFNWLRRIIYRTRSTYSWIVVLIVELRLSN</sequence>
<evidence type="ECO:0000256" key="3">
    <source>
        <dbReference type="PROSITE-ProRule" id="PRU00023"/>
    </source>
</evidence>
<dbReference type="AlphaFoldDB" id="A0A6H5ISD8"/>
<dbReference type="PROSITE" id="PS50088">
    <property type="entry name" value="ANK_REPEAT"/>
    <property type="match status" value="2"/>
</dbReference>
<feature type="repeat" description="ANK" evidence="3">
    <location>
        <begin position="355"/>
        <end position="382"/>
    </location>
</feature>
<keyword evidence="2 3" id="KW-0040">ANK repeat</keyword>
<dbReference type="InterPro" id="IPR002110">
    <property type="entry name" value="Ankyrin_rpt"/>
</dbReference>
<dbReference type="Pfam" id="PF12796">
    <property type="entry name" value="Ank_2"/>
    <property type="match status" value="1"/>
</dbReference>